<keyword evidence="9" id="KW-0807">Transducer</keyword>
<evidence type="ECO:0000256" key="9">
    <source>
        <dbReference type="ARBA" id="ARBA00023224"/>
    </source>
</evidence>
<dbReference type="AlphaFoldDB" id="A0A7R8YU34"/>
<evidence type="ECO:0000256" key="5">
    <source>
        <dbReference type="ARBA" id="ARBA00022725"/>
    </source>
</evidence>
<dbReference type="Proteomes" id="UP000594454">
    <property type="component" value="Chromosome 3"/>
</dbReference>
<dbReference type="InterPro" id="IPR004117">
    <property type="entry name" value="7tm6_olfct_rcpt"/>
</dbReference>
<keyword evidence="6" id="KW-1133">Transmembrane helix</keyword>
<dbReference type="GO" id="GO:0005549">
    <property type="term" value="F:odorant binding"/>
    <property type="evidence" value="ECO:0007669"/>
    <property type="project" value="InterPro"/>
</dbReference>
<dbReference type="InParanoid" id="A0A7R8YU34"/>
<gene>
    <name evidence="10" type="ORF">HERILL_LOCUS8538</name>
</gene>
<dbReference type="PANTHER" id="PTHR21137:SF35">
    <property type="entry name" value="ODORANT RECEPTOR 19A-RELATED"/>
    <property type="match status" value="1"/>
</dbReference>
<evidence type="ECO:0000313" key="11">
    <source>
        <dbReference type="Proteomes" id="UP000594454"/>
    </source>
</evidence>
<keyword evidence="3" id="KW-0716">Sensory transduction</keyword>
<dbReference type="Pfam" id="PF02949">
    <property type="entry name" value="7tm_6"/>
    <property type="match status" value="1"/>
</dbReference>
<keyword evidence="5" id="KW-0552">Olfaction</keyword>
<evidence type="ECO:0000256" key="3">
    <source>
        <dbReference type="ARBA" id="ARBA00022606"/>
    </source>
</evidence>
<protein>
    <submittedName>
        <fullName evidence="10">Uncharacterized protein</fullName>
    </submittedName>
</protein>
<keyword evidence="11" id="KW-1185">Reference proteome</keyword>
<keyword evidence="4" id="KW-0812">Transmembrane</keyword>
<accession>A0A7R8YU34</accession>
<evidence type="ECO:0000256" key="7">
    <source>
        <dbReference type="ARBA" id="ARBA00023136"/>
    </source>
</evidence>
<keyword evidence="2" id="KW-1003">Cell membrane</keyword>
<name>A0A7R8YU34_HERIL</name>
<proteinExistence type="predicted"/>
<dbReference type="OrthoDB" id="6597368at2759"/>
<evidence type="ECO:0000256" key="4">
    <source>
        <dbReference type="ARBA" id="ARBA00022692"/>
    </source>
</evidence>
<evidence type="ECO:0000256" key="2">
    <source>
        <dbReference type="ARBA" id="ARBA00022475"/>
    </source>
</evidence>
<evidence type="ECO:0000313" key="10">
    <source>
        <dbReference type="EMBL" id="CAD7085717.1"/>
    </source>
</evidence>
<dbReference type="PANTHER" id="PTHR21137">
    <property type="entry name" value="ODORANT RECEPTOR"/>
    <property type="match status" value="1"/>
</dbReference>
<keyword evidence="8" id="KW-0675">Receptor</keyword>
<evidence type="ECO:0000256" key="8">
    <source>
        <dbReference type="ARBA" id="ARBA00023170"/>
    </source>
</evidence>
<reference evidence="10 11" key="1">
    <citation type="submission" date="2020-11" db="EMBL/GenBank/DDBJ databases">
        <authorList>
            <person name="Wallbank WR R."/>
            <person name="Pardo Diaz C."/>
            <person name="Kozak K."/>
            <person name="Martin S."/>
            <person name="Jiggins C."/>
            <person name="Moest M."/>
            <person name="Warren A I."/>
            <person name="Generalovic N T."/>
            <person name="Byers J.R.P. K."/>
            <person name="Montejo-Kovacevich G."/>
            <person name="Yen C E."/>
        </authorList>
    </citation>
    <scope>NUCLEOTIDE SEQUENCE [LARGE SCALE GENOMIC DNA]</scope>
</reference>
<dbReference type="GO" id="GO:0007165">
    <property type="term" value="P:signal transduction"/>
    <property type="evidence" value="ECO:0007669"/>
    <property type="project" value="UniProtKB-KW"/>
</dbReference>
<dbReference type="GO" id="GO:0005886">
    <property type="term" value="C:plasma membrane"/>
    <property type="evidence" value="ECO:0007669"/>
    <property type="project" value="UniProtKB-SubCell"/>
</dbReference>
<dbReference type="GO" id="GO:0004984">
    <property type="term" value="F:olfactory receptor activity"/>
    <property type="evidence" value="ECO:0007669"/>
    <property type="project" value="InterPro"/>
</dbReference>
<sequence length="191" mass="22218">MTIFLFHLDHLKDILLNLSVNLTSIAINLKFANILFRRRNILDVNTWVHQLDTRVSSAQEQECIRSAVRIAHKMFYLTCVMYSGSIILGEFNALLSHENKLLGPAWYPFDWQHSTWKYCIVHVHQSVVSVLYMLQNVSNDTFPAIYMIVLTSHIKTLNIRIRKLGVESTESWQVTNAKLIQCIKDQQMLVK</sequence>
<comment type="subcellular location">
    <subcellularLocation>
        <location evidence="1">Cell membrane</location>
        <topology evidence="1">Multi-pass membrane protein</topology>
    </subcellularLocation>
</comment>
<dbReference type="EMBL" id="LR899011">
    <property type="protein sequence ID" value="CAD7085717.1"/>
    <property type="molecule type" value="Genomic_DNA"/>
</dbReference>
<keyword evidence="7" id="KW-0472">Membrane</keyword>
<organism evidence="10 11">
    <name type="scientific">Hermetia illucens</name>
    <name type="common">Black soldier fly</name>
    <dbReference type="NCBI Taxonomy" id="343691"/>
    <lineage>
        <taxon>Eukaryota</taxon>
        <taxon>Metazoa</taxon>
        <taxon>Ecdysozoa</taxon>
        <taxon>Arthropoda</taxon>
        <taxon>Hexapoda</taxon>
        <taxon>Insecta</taxon>
        <taxon>Pterygota</taxon>
        <taxon>Neoptera</taxon>
        <taxon>Endopterygota</taxon>
        <taxon>Diptera</taxon>
        <taxon>Brachycera</taxon>
        <taxon>Stratiomyomorpha</taxon>
        <taxon>Stratiomyidae</taxon>
        <taxon>Hermetiinae</taxon>
        <taxon>Hermetia</taxon>
    </lineage>
</organism>
<evidence type="ECO:0000256" key="1">
    <source>
        <dbReference type="ARBA" id="ARBA00004651"/>
    </source>
</evidence>
<evidence type="ECO:0000256" key="6">
    <source>
        <dbReference type="ARBA" id="ARBA00022989"/>
    </source>
</evidence>